<dbReference type="Pfam" id="PF00561">
    <property type="entry name" value="Abhydrolase_1"/>
    <property type="match status" value="1"/>
</dbReference>
<dbReference type="PANTHER" id="PTHR43329">
    <property type="entry name" value="EPOXIDE HYDROLASE"/>
    <property type="match status" value="1"/>
</dbReference>
<dbReference type="Gene3D" id="3.40.50.1820">
    <property type="entry name" value="alpha/beta hydrolase"/>
    <property type="match status" value="1"/>
</dbReference>
<comment type="caution">
    <text evidence="2">The sequence shown here is derived from an EMBL/GenBank/DDBJ whole genome shotgun (WGS) entry which is preliminary data.</text>
</comment>
<dbReference type="RefSeq" id="WP_085096877.1">
    <property type="nucleotide sequence ID" value="NZ_AP022603.1"/>
</dbReference>
<evidence type="ECO:0000256" key="1">
    <source>
        <dbReference type="ARBA" id="ARBA00022801"/>
    </source>
</evidence>
<reference evidence="2 3" key="1">
    <citation type="submission" date="2016-01" db="EMBL/GenBank/DDBJ databases">
        <title>The new phylogeny of the genus Mycobacterium.</title>
        <authorList>
            <person name="Tarcisio F."/>
            <person name="Conor M."/>
            <person name="Antonella G."/>
            <person name="Elisabetta G."/>
            <person name="Giulia F.S."/>
            <person name="Sara T."/>
            <person name="Anna F."/>
            <person name="Clotilde B."/>
            <person name="Roberto B."/>
            <person name="Veronica D.S."/>
            <person name="Fabio R."/>
            <person name="Monica P."/>
            <person name="Olivier J."/>
            <person name="Enrico T."/>
            <person name="Nicola S."/>
        </authorList>
    </citation>
    <scope>NUCLEOTIDE SEQUENCE [LARGE SCALE GENOMIC DNA]</scope>
    <source>
        <strain evidence="2 3">DSM 44179</strain>
    </source>
</reference>
<sequence>MTAPEVLDLTLPHLRMTALAWGPPDGRLALCLHGFPDSAWGWRRLAPLLADRGFRVVAPFTRGYAPTELPADGDYGLGALMYDALAVHRHLGAPTDAVLLGHDWGSFTANGLAATADFPFAATISMAVPPISALRAFRHGIWRDVRMGPRQLRMSWYILFFQLPGVPERSLDRVIPRLWRDWSPSGSHPDDDDLDIANALAALPSAAHRRAAVGYYRALVQGHRPDPRYAALHARRFDAPRGPILYLHGARDGAMQVGYAEHLLADLPDGSAVRVLPDAGHFLTLDAPDAVCAAVLEHLQTTTT</sequence>
<dbReference type="Proteomes" id="UP000193484">
    <property type="component" value="Unassembled WGS sequence"/>
</dbReference>
<dbReference type="STRING" id="1793.AWC04_12870"/>
<proteinExistence type="predicted"/>
<dbReference type="OrthoDB" id="2987348at2"/>
<protein>
    <submittedName>
        <fullName evidence="2">Alpha/beta hydrolase</fullName>
    </submittedName>
</protein>
<gene>
    <name evidence="2" type="ORF">AWC04_12870</name>
</gene>
<accession>A0A1X1R994</accession>
<dbReference type="InterPro" id="IPR000639">
    <property type="entry name" value="Epox_hydrolase-like"/>
</dbReference>
<dbReference type="GO" id="GO:0016787">
    <property type="term" value="F:hydrolase activity"/>
    <property type="evidence" value="ECO:0007669"/>
    <property type="project" value="UniProtKB-KW"/>
</dbReference>
<keyword evidence="3" id="KW-1185">Reference proteome</keyword>
<evidence type="ECO:0000313" key="2">
    <source>
        <dbReference type="EMBL" id="ORV01690.1"/>
    </source>
</evidence>
<evidence type="ECO:0000313" key="3">
    <source>
        <dbReference type="Proteomes" id="UP000193484"/>
    </source>
</evidence>
<keyword evidence="1 2" id="KW-0378">Hydrolase</keyword>
<name>A0A1X1R994_MYCFA</name>
<organism evidence="2 3">
    <name type="scientific">Mycolicibacterium fallax</name>
    <name type="common">Mycobacterium fallax</name>
    <dbReference type="NCBI Taxonomy" id="1793"/>
    <lineage>
        <taxon>Bacteria</taxon>
        <taxon>Bacillati</taxon>
        <taxon>Actinomycetota</taxon>
        <taxon>Actinomycetes</taxon>
        <taxon>Mycobacteriales</taxon>
        <taxon>Mycobacteriaceae</taxon>
        <taxon>Mycolicibacterium</taxon>
    </lineage>
</organism>
<dbReference type="SUPFAM" id="SSF53474">
    <property type="entry name" value="alpha/beta-Hydrolases"/>
    <property type="match status" value="1"/>
</dbReference>
<dbReference type="PRINTS" id="PR00412">
    <property type="entry name" value="EPOXHYDRLASE"/>
</dbReference>
<dbReference type="InterPro" id="IPR029058">
    <property type="entry name" value="AB_hydrolase_fold"/>
</dbReference>
<dbReference type="EMBL" id="LQOJ01000043">
    <property type="protein sequence ID" value="ORV01690.1"/>
    <property type="molecule type" value="Genomic_DNA"/>
</dbReference>
<dbReference type="InterPro" id="IPR000073">
    <property type="entry name" value="AB_hydrolase_1"/>
</dbReference>
<dbReference type="AlphaFoldDB" id="A0A1X1R994"/>